<accession>A0A9D4N5T6</accession>
<dbReference type="EMBL" id="JAIWYP010000001">
    <property type="protein sequence ID" value="KAH3887262.1"/>
    <property type="molecule type" value="Genomic_DNA"/>
</dbReference>
<proteinExistence type="predicted"/>
<reference evidence="1" key="1">
    <citation type="journal article" date="2019" name="bioRxiv">
        <title>The Genome of the Zebra Mussel, Dreissena polymorpha: A Resource for Invasive Species Research.</title>
        <authorList>
            <person name="McCartney M.A."/>
            <person name="Auch B."/>
            <person name="Kono T."/>
            <person name="Mallez S."/>
            <person name="Zhang Y."/>
            <person name="Obille A."/>
            <person name="Becker A."/>
            <person name="Abrahante J.E."/>
            <person name="Garbe J."/>
            <person name="Badalamenti J.P."/>
            <person name="Herman A."/>
            <person name="Mangelson H."/>
            <person name="Liachko I."/>
            <person name="Sullivan S."/>
            <person name="Sone E.D."/>
            <person name="Koren S."/>
            <person name="Silverstein K.A.T."/>
            <person name="Beckman K.B."/>
            <person name="Gohl D.M."/>
        </authorList>
    </citation>
    <scope>NUCLEOTIDE SEQUENCE</scope>
    <source>
        <strain evidence="1">Duluth1</strain>
        <tissue evidence="1">Whole animal</tissue>
    </source>
</reference>
<organism evidence="1 2">
    <name type="scientific">Dreissena polymorpha</name>
    <name type="common">Zebra mussel</name>
    <name type="synonym">Mytilus polymorpha</name>
    <dbReference type="NCBI Taxonomy" id="45954"/>
    <lineage>
        <taxon>Eukaryota</taxon>
        <taxon>Metazoa</taxon>
        <taxon>Spiralia</taxon>
        <taxon>Lophotrochozoa</taxon>
        <taxon>Mollusca</taxon>
        <taxon>Bivalvia</taxon>
        <taxon>Autobranchia</taxon>
        <taxon>Heteroconchia</taxon>
        <taxon>Euheterodonta</taxon>
        <taxon>Imparidentia</taxon>
        <taxon>Neoheterodontei</taxon>
        <taxon>Myida</taxon>
        <taxon>Dreissenoidea</taxon>
        <taxon>Dreissenidae</taxon>
        <taxon>Dreissena</taxon>
    </lineage>
</organism>
<comment type="caution">
    <text evidence="1">The sequence shown here is derived from an EMBL/GenBank/DDBJ whole genome shotgun (WGS) entry which is preliminary data.</text>
</comment>
<reference evidence="1" key="2">
    <citation type="submission" date="2020-11" db="EMBL/GenBank/DDBJ databases">
        <authorList>
            <person name="McCartney M.A."/>
            <person name="Auch B."/>
            <person name="Kono T."/>
            <person name="Mallez S."/>
            <person name="Becker A."/>
            <person name="Gohl D.M."/>
            <person name="Silverstein K.A.T."/>
            <person name="Koren S."/>
            <person name="Bechman K.B."/>
            <person name="Herman A."/>
            <person name="Abrahante J.E."/>
            <person name="Garbe J."/>
        </authorList>
    </citation>
    <scope>NUCLEOTIDE SEQUENCE</scope>
    <source>
        <strain evidence="1">Duluth1</strain>
        <tissue evidence="1">Whole animal</tissue>
    </source>
</reference>
<keyword evidence="2" id="KW-1185">Reference proteome</keyword>
<gene>
    <name evidence="1" type="ORF">DPMN_011278</name>
</gene>
<dbReference type="Proteomes" id="UP000828390">
    <property type="component" value="Unassembled WGS sequence"/>
</dbReference>
<evidence type="ECO:0000313" key="1">
    <source>
        <dbReference type="EMBL" id="KAH3887262.1"/>
    </source>
</evidence>
<evidence type="ECO:0000313" key="2">
    <source>
        <dbReference type="Proteomes" id="UP000828390"/>
    </source>
</evidence>
<sequence>MTHNSPLKPHAGRLGGGLPRTGQCIGTSGISSNCFQPKYCATIFNIQNTRSVTNVSEISKMFIKRSV</sequence>
<name>A0A9D4N5T6_DREPO</name>
<dbReference type="AlphaFoldDB" id="A0A9D4N5T6"/>
<protein>
    <submittedName>
        <fullName evidence="1">Uncharacterized protein</fullName>
    </submittedName>
</protein>